<dbReference type="InterPro" id="IPR020892">
    <property type="entry name" value="Cyclophilin-type_PPIase_CS"/>
</dbReference>
<comment type="caution">
    <text evidence="7">The sequence shown here is derived from an EMBL/GenBank/DDBJ whole genome shotgun (WGS) entry which is preliminary data.</text>
</comment>
<dbReference type="InterPro" id="IPR029000">
    <property type="entry name" value="Cyclophilin-like_dom_sf"/>
</dbReference>
<gene>
    <name evidence="7" type="ORF">QM524_15825</name>
</gene>
<evidence type="ECO:0000256" key="4">
    <source>
        <dbReference type="ARBA" id="ARBA00023235"/>
    </source>
</evidence>
<dbReference type="EMBL" id="JASHIF010000012">
    <property type="protein sequence ID" value="MDI9860685.1"/>
    <property type="molecule type" value="Genomic_DNA"/>
</dbReference>
<dbReference type="PROSITE" id="PS00170">
    <property type="entry name" value="CSA_PPIASE_1"/>
    <property type="match status" value="1"/>
</dbReference>
<feature type="chain" id="PRO_5045526521" description="peptidylprolyl isomerase" evidence="5">
    <location>
        <begin position="23"/>
        <end position="238"/>
    </location>
</feature>
<dbReference type="Pfam" id="PF00160">
    <property type="entry name" value="Pro_isomerase"/>
    <property type="match status" value="1"/>
</dbReference>
<keyword evidence="5" id="KW-0732">Signal</keyword>
<evidence type="ECO:0000256" key="1">
    <source>
        <dbReference type="ARBA" id="ARBA00007365"/>
    </source>
</evidence>
<dbReference type="SUPFAM" id="SSF50891">
    <property type="entry name" value="Cyclophilin-like"/>
    <property type="match status" value="1"/>
</dbReference>
<evidence type="ECO:0000256" key="2">
    <source>
        <dbReference type="ARBA" id="ARBA00013194"/>
    </source>
</evidence>
<protein>
    <recommendedName>
        <fullName evidence="2">peptidylprolyl isomerase</fullName>
        <ecNumber evidence="2">5.2.1.8</ecNumber>
    </recommendedName>
</protein>
<organism evidence="7 8">
    <name type="scientific">Flectobacillus roseus</name>
    <dbReference type="NCBI Taxonomy" id="502259"/>
    <lineage>
        <taxon>Bacteria</taxon>
        <taxon>Pseudomonadati</taxon>
        <taxon>Bacteroidota</taxon>
        <taxon>Cytophagia</taxon>
        <taxon>Cytophagales</taxon>
        <taxon>Flectobacillaceae</taxon>
        <taxon>Flectobacillus</taxon>
    </lineage>
</organism>
<dbReference type="InterPro" id="IPR002130">
    <property type="entry name" value="Cyclophilin-type_PPIase_dom"/>
</dbReference>
<dbReference type="EC" id="5.2.1.8" evidence="2"/>
<proteinExistence type="inferred from homology"/>
<dbReference type="RefSeq" id="WP_283345312.1">
    <property type="nucleotide sequence ID" value="NZ_JASHIF010000012.1"/>
</dbReference>
<evidence type="ECO:0000259" key="6">
    <source>
        <dbReference type="PROSITE" id="PS50072"/>
    </source>
</evidence>
<accession>A0ABT6YAW2</accession>
<evidence type="ECO:0000313" key="7">
    <source>
        <dbReference type="EMBL" id="MDI9860685.1"/>
    </source>
</evidence>
<keyword evidence="3" id="KW-0697">Rotamase</keyword>
<evidence type="ECO:0000256" key="3">
    <source>
        <dbReference type="ARBA" id="ARBA00023110"/>
    </source>
</evidence>
<dbReference type="CDD" id="cd00317">
    <property type="entry name" value="cyclophilin"/>
    <property type="match status" value="1"/>
</dbReference>
<name>A0ABT6YAW2_9BACT</name>
<feature type="domain" description="PPIase cyclophilin-type" evidence="6">
    <location>
        <begin position="36"/>
        <end position="216"/>
    </location>
</feature>
<feature type="signal peptide" evidence="5">
    <location>
        <begin position="1"/>
        <end position="22"/>
    </location>
</feature>
<evidence type="ECO:0000256" key="5">
    <source>
        <dbReference type="SAM" id="SignalP"/>
    </source>
</evidence>
<keyword evidence="8" id="KW-1185">Reference proteome</keyword>
<dbReference type="InterPro" id="IPR044666">
    <property type="entry name" value="Cyclophilin_A-like"/>
</dbReference>
<dbReference type="PANTHER" id="PTHR45625:SF4">
    <property type="entry name" value="PEPTIDYLPROLYL ISOMERASE DOMAIN AND WD REPEAT-CONTAINING PROTEIN 1"/>
    <property type="match status" value="1"/>
</dbReference>
<dbReference type="Proteomes" id="UP001236507">
    <property type="component" value="Unassembled WGS sequence"/>
</dbReference>
<dbReference type="PANTHER" id="PTHR45625">
    <property type="entry name" value="PEPTIDYL-PROLYL CIS-TRANS ISOMERASE-RELATED"/>
    <property type="match status" value="1"/>
</dbReference>
<reference evidence="7 8" key="1">
    <citation type="submission" date="2023-05" db="EMBL/GenBank/DDBJ databases">
        <title>Novel species of genus Flectobacillus isolated from stream in China.</title>
        <authorList>
            <person name="Lu H."/>
        </authorList>
    </citation>
    <scope>NUCLEOTIDE SEQUENCE [LARGE SCALE GENOMIC DNA]</scope>
    <source>
        <strain evidence="7 8">KCTC 42575</strain>
    </source>
</reference>
<evidence type="ECO:0000313" key="8">
    <source>
        <dbReference type="Proteomes" id="UP001236507"/>
    </source>
</evidence>
<sequence length="238" mass="26950">MKLNRLLLLSLLCFGISQVTSAQLFKKRRDYLLTISTPWGDMHGVLYNSTPLHKKNFLKLVNKKFYDGLLFHRVINTFMIQGGDPKSKGATQGTMLGEGDVGHRVPAEILPNIFHKKGVIAAARDNNPEKASSGCQFYVVQGKVWDDKTLAEQMKRSPSRTYTPEQQQVYKTIGGTPHLDGNYTVFGQVLDNLWVIDSVATQKRDSNNRPLKDIAMKISCKKIKKKKITARYGYTDWL</sequence>
<comment type="similarity">
    <text evidence="1">Belongs to the cyclophilin-type PPIase family.</text>
</comment>
<keyword evidence="4 7" id="KW-0413">Isomerase</keyword>
<dbReference type="GO" id="GO:0003755">
    <property type="term" value="F:peptidyl-prolyl cis-trans isomerase activity"/>
    <property type="evidence" value="ECO:0007669"/>
    <property type="project" value="UniProtKB-EC"/>
</dbReference>
<dbReference type="Gene3D" id="2.40.100.10">
    <property type="entry name" value="Cyclophilin-like"/>
    <property type="match status" value="1"/>
</dbReference>
<dbReference type="PROSITE" id="PS50072">
    <property type="entry name" value="CSA_PPIASE_2"/>
    <property type="match status" value="1"/>
</dbReference>